<dbReference type="AlphaFoldDB" id="A0A415TPD2"/>
<protein>
    <submittedName>
        <fullName evidence="2">Peptidase M23</fullName>
    </submittedName>
</protein>
<organism evidence="2 3">
    <name type="scientific">Anaerobutyricum hallii</name>
    <dbReference type="NCBI Taxonomy" id="39488"/>
    <lineage>
        <taxon>Bacteria</taxon>
        <taxon>Bacillati</taxon>
        <taxon>Bacillota</taxon>
        <taxon>Clostridia</taxon>
        <taxon>Lachnospirales</taxon>
        <taxon>Lachnospiraceae</taxon>
        <taxon>Anaerobutyricum</taxon>
    </lineage>
</organism>
<dbReference type="EMBL" id="QRQO01000116">
    <property type="protein sequence ID" value="RHN04239.1"/>
    <property type="molecule type" value="Genomic_DNA"/>
</dbReference>
<reference evidence="2 3" key="1">
    <citation type="submission" date="2018-08" db="EMBL/GenBank/DDBJ databases">
        <title>A genome reference for cultivated species of the human gut microbiota.</title>
        <authorList>
            <person name="Zou Y."/>
            <person name="Xue W."/>
            <person name="Luo G."/>
        </authorList>
    </citation>
    <scope>NUCLEOTIDE SEQUENCE [LARGE SCALE GENOMIC DNA]</scope>
    <source>
        <strain evidence="2 3">AF31-17AC</strain>
    </source>
</reference>
<feature type="compositionally biased region" description="Basic and acidic residues" evidence="1">
    <location>
        <begin position="100"/>
        <end position="137"/>
    </location>
</feature>
<feature type="compositionally biased region" description="Basic residues" evidence="1">
    <location>
        <begin position="202"/>
        <end position="211"/>
    </location>
</feature>
<feature type="compositionally biased region" description="Basic and acidic residues" evidence="1">
    <location>
        <begin position="70"/>
        <end position="89"/>
    </location>
</feature>
<accession>A0A415TPD2</accession>
<evidence type="ECO:0000313" key="2">
    <source>
        <dbReference type="EMBL" id="RHN04239.1"/>
    </source>
</evidence>
<feature type="compositionally biased region" description="Basic and acidic residues" evidence="1">
    <location>
        <begin position="192"/>
        <end position="201"/>
    </location>
</feature>
<dbReference type="Proteomes" id="UP000283700">
    <property type="component" value="Unassembled WGS sequence"/>
</dbReference>
<feature type="compositionally biased region" description="Basic and acidic residues" evidence="1">
    <location>
        <begin position="1"/>
        <end position="26"/>
    </location>
</feature>
<evidence type="ECO:0000256" key="1">
    <source>
        <dbReference type="SAM" id="MobiDB-lite"/>
    </source>
</evidence>
<comment type="caution">
    <text evidence="2">The sequence shown here is derived from an EMBL/GenBank/DDBJ whole genome shotgun (WGS) entry which is preliminary data.</text>
</comment>
<evidence type="ECO:0000313" key="3">
    <source>
        <dbReference type="Proteomes" id="UP000283700"/>
    </source>
</evidence>
<feature type="compositionally biased region" description="Basic and acidic residues" evidence="1">
    <location>
        <begin position="164"/>
        <end position="173"/>
    </location>
</feature>
<feature type="compositionally biased region" description="Basic and acidic residues" evidence="1">
    <location>
        <begin position="42"/>
        <end position="61"/>
    </location>
</feature>
<proteinExistence type="predicted"/>
<feature type="non-terminal residue" evidence="2">
    <location>
        <position position="258"/>
    </location>
</feature>
<sequence>MKVRDKKVQKMTKDGLVEENLTDKSSVRVSNRASDVQMGGKQGEKELSLVDKSSRQSERSGKNIRPSVQKSRDAPELIRTEKQSEDFGQNRKQQNRKRIRAEVEKESRLAEKSEAGQSGRLKEKRADLSENRGDSRRNQTGGSKKPKQKQRLKFAYEETGASVKNDKDMEKLNQMDTDGVNFRHQKQKEKAKKFSYEEPRKKKEAKQHSKKAQVYQANEGEGSGKKKSRLKFGEGESVKTEKAFVVKKAGSATSAALH</sequence>
<feature type="region of interest" description="Disordered" evidence="1">
    <location>
        <begin position="1"/>
        <end position="234"/>
    </location>
</feature>
<name>A0A415TPD2_9FIRM</name>
<gene>
    <name evidence="2" type="ORF">DWZ29_17470</name>
</gene>